<accession>A0A829YA63</accession>
<gene>
    <name evidence="2" type="ORF">GCM10011487_22340</name>
</gene>
<sequence length="51" mass="5429">MLNRGGNEGNTQIVRGTPWTMGSRAESRATAPTEDLTRASANGIDLRVMAP</sequence>
<dbReference type="Proteomes" id="UP000445000">
    <property type="component" value="Unassembled WGS sequence"/>
</dbReference>
<comment type="caution">
    <text evidence="2">The sequence shown here is derived from an EMBL/GenBank/DDBJ whole genome shotgun (WGS) entry which is preliminary data.</text>
</comment>
<evidence type="ECO:0000313" key="3">
    <source>
        <dbReference type="Proteomes" id="UP000445000"/>
    </source>
</evidence>
<feature type="region of interest" description="Disordered" evidence="1">
    <location>
        <begin position="1"/>
        <end position="51"/>
    </location>
</feature>
<evidence type="ECO:0000256" key="1">
    <source>
        <dbReference type="SAM" id="MobiDB-lite"/>
    </source>
</evidence>
<dbReference type="AlphaFoldDB" id="A0A829YA63"/>
<reference evidence="3" key="1">
    <citation type="submission" date="2020-01" db="EMBL/GenBank/DDBJ databases">
        <title>'Steroidobacter agaridevorans' sp. nov., agar-degrading bacteria isolated from rhizosphere soils.</title>
        <authorList>
            <person name="Ikenaga M."/>
            <person name="Kataoka M."/>
            <person name="Murouchi A."/>
            <person name="Katsuragi S."/>
            <person name="Sakai M."/>
        </authorList>
    </citation>
    <scope>NUCLEOTIDE SEQUENCE [LARGE SCALE GENOMIC DNA]</scope>
    <source>
        <strain evidence="3">YU21-B</strain>
    </source>
</reference>
<proteinExistence type="predicted"/>
<name>A0A829YA63_9GAMM</name>
<dbReference type="EMBL" id="BLJN01000002">
    <property type="protein sequence ID" value="GFE80234.1"/>
    <property type="molecule type" value="Genomic_DNA"/>
</dbReference>
<organism evidence="2 3">
    <name type="scientific">Steroidobacter agaridevorans</name>
    <dbReference type="NCBI Taxonomy" id="2695856"/>
    <lineage>
        <taxon>Bacteria</taxon>
        <taxon>Pseudomonadati</taxon>
        <taxon>Pseudomonadota</taxon>
        <taxon>Gammaproteobacteria</taxon>
        <taxon>Steroidobacterales</taxon>
        <taxon>Steroidobacteraceae</taxon>
        <taxon>Steroidobacter</taxon>
    </lineage>
</organism>
<keyword evidence="3" id="KW-1185">Reference proteome</keyword>
<evidence type="ECO:0000313" key="2">
    <source>
        <dbReference type="EMBL" id="GFE80234.1"/>
    </source>
</evidence>
<protein>
    <submittedName>
        <fullName evidence="2">Uncharacterized protein</fullName>
    </submittedName>
</protein>